<feature type="domain" description="Methyltransferase" evidence="1">
    <location>
        <begin position="48"/>
        <end position="140"/>
    </location>
</feature>
<gene>
    <name evidence="2" type="ORF">AGERDE_LOCUS8067</name>
</gene>
<dbReference type="CDD" id="cd02440">
    <property type="entry name" value="AdoMet_MTases"/>
    <property type="match status" value="1"/>
</dbReference>
<protein>
    <submittedName>
        <fullName evidence="2">7076_t:CDS:1</fullName>
    </submittedName>
</protein>
<accession>A0A9N9G2D4</accession>
<sequence>MNDDKYFLPTIRDEIDRLHSLHFLLHHIWKSNFSSAMEEKLQWGGAKVLDVGCGPGTWVLEMASNYPLASFTGVDISAIFPAEIKPQNTNFIHADILDGFSYPDNYFDFIYLRHLAVALTDEQWKNTVMEELVRILKPGGIIEIMESDVYWSNEGPISQKFKSTYIEDLRSRGINLFVIDKIPEFLQHNRHLVDFHQDTRQCSIGKWAGRVGELTADNTVQLFRILKYRYAPMLGCSNDEYEKLLTELLNEIDKLQPYANSYRFWATKTII</sequence>
<proteinExistence type="predicted"/>
<keyword evidence="3" id="KW-1185">Reference proteome</keyword>
<dbReference type="EMBL" id="CAJVPL010001613">
    <property type="protein sequence ID" value="CAG8579871.1"/>
    <property type="molecule type" value="Genomic_DNA"/>
</dbReference>
<dbReference type="SUPFAM" id="SSF53335">
    <property type="entry name" value="S-adenosyl-L-methionine-dependent methyltransferases"/>
    <property type="match status" value="1"/>
</dbReference>
<organism evidence="2 3">
    <name type="scientific">Ambispora gerdemannii</name>
    <dbReference type="NCBI Taxonomy" id="144530"/>
    <lineage>
        <taxon>Eukaryota</taxon>
        <taxon>Fungi</taxon>
        <taxon>Fungi incertae sedis</taxon>
        <taxon>Mucoromycota</taxon>
        <taxon>Glomeromycotina</taxon>
        <taxon>Glomeromycetes</taxon>
        <taxon>Archaeosporales</taxon>
        <taxon>Ambisporaceae</taxon>
        <taxon>Ambispora</taxon>
    </lineage>
</organism>
<evidence type="ECO:0000313" key="3">
    <source>
        <dbReference type="Proteomes" id="UP000789831"/>
    </source>
</evidence>
<dbReference type="PANTHER" id="PTHR43591">
    <property type="entry name" value="METHYLTRANSFERASE"/>
    <property type="match status" value="1"/>
</dbReference>
<dbReference type="Proteomes" id="UP000789831">
    <property type="component" value="Unassembled WGS sequence"/>
</dbReference>
<evidence type="ECO:0000259" key="1">
    <source>
        <dbReference type="Pfam" id="PF13649"/>
    </source>
</evidence>
<reference evidence="2" key="1">
    <citation type="submission" date="2021-06" db="EMBL/GenBank/DDBJ databases">
        <authorList>
            <person name="Kallberg Y."/>
            <person name="Tangrot J."/>
            <person name="Rosling A."/>
        </authorList>
    </citation>
    <scope>NUCLEOTIDE SEQUENCE</scope>
    <source>
        <strain evidence="2">MT106</strain>
    </source>
</reference>
<comment type="caution">
    <text evidence="2">The sequence shown here is derived from an EMBL/GenBank/DDBJ whole genome shotgun (WGS) entry which is preliminary data.</text>
</comment>
<name>A0A9N9G2D4_9GLOM</name>
<dbReference type="InterPro" id="IPR041698">
    <property type="entry name" value="Methyltransf_25"/>
</dbReference>
<dbReference type="InterPro" id="IPR029063">
    <property type="entry name" value="SAM-dependent_MTases_sf"/>
</dbReference>
<dbReference type="Pfam" id="PF13649">
    <property type="entry name" value="Methyltransf_25"/>
    <property type="match status" value="1"/>
</dbReference>
<dbReference type="Gene3D" id="3.40.50.150">
    <property type="entry name" value="Vaccinia Virus protein VP39"/>
    <property type="match status" value="1"/>
</dbReference>
<evidence type="ECO:0000313" key="2">
    <source>
        <dbReference type="EMBL" id="CAG8579871.1"/>
    </source>
</evidence>
<dbReference type="AlphaFoldDB" id="A0A9N9G2D4"/>
<dbReference type="OrthoDB" id="2013972at2759"/>